<evidence type="ECO:0000256" key="10">
    <source>
        <dbReference type="HAMAP-Rule" id="MF_01456"/>
    </source>
</evidence>
<gene>
    <name evidence="10 11" type="primary">nuoK</name>
    <name evidence="11" type="ORF">EGI31_20470</name>
</gene>
<comment type="subcellular location">
    <subcellularLocation>
        <location evidence="10">Cell membrane</location>
        <topology evidence="10">Multi-pass membrane protein</topology>
    </subcellularLocation>
    <subcellularLocation>
        <location evidence="2">Membrane</location>
        <topology evidence="2">Multi-pass membrane protein</topology>
    </subcellularLocation>
</comment>
<keyword evidence="12" id="KW-1185">Reference proteome</keyword>
<keyword evidence="11" id="KW-0560">Oxidoreductase</keyword>
<evidence type="ECO:0000256" key="7">
    <source>
        <dbReference type="ARBA" id="ARBA00022967"/>
    </source>
</evidence>
<comment type="function">
    <text evidence="1">NDH-1 shuttles electrons from NADH, via FMN and iron-sulfur (Fe-S) centers, to quinones in the respiratory chain. The immediate electron acceptor for the enzyme in this species is believed to be ubiquinone. Couples the redox reaction to proton translocation (for every two electrons transferred, four hydrogen ions are translocated across the cytoplasmic membrane), and thus conserves the redox energy in a proton gradient.</text>
</comment>
<dbReference type="PANTHER" id="PTHR11434">
    <property type="entry name" value="NADH-UBIQUINONE OXIDOREDUCTASE SUBUNIT ND4L"/>
    <property type="match status" value="1"/>
</dbReference>
<comment type="function">
    <text evidence="10">NDH-1 shuttles electrons from NADH, via FMN and iron-sulfur (Fe-S) centers, to quinones in the respiratory chain. The immediate electron acceptor for the enzyme in this species is believed to be a menaquinone. Couples the redox reaction to proton translocation (for every two electrons transferred, four hydrogen ions are translocated across the cytoplasmic membrane), and thus conserves the redox energy in a proton gradient.</text>
</comment>
<comment type="catalytic activity">
    <reaction evidence="10">
        <text>a quinone + NADH + 5 H(+)(in) = a quinol + NAD(+) + 4 H(+)(out)</text>
        <dbReference type="Rhea" id="RHEA:57888"/>
        <dbReference type="ChEBI" id="CHEBI:15378"/>
        <dbReference type="ChEBI" id="CHEBI:24646"/>
        <dbReference type="ChEBI" id="CHEBI:57540"/>
        <dbReference type="ChEBI" id="CHEBI:57945"/>
        <dbReference type="ChEBI" id="CHEBI:132124"/>
    </reaction>
</comment>
<evidence type="ECO:0000256" key="5">
    <source>
        <dbReference type="ARBA" id="ARBA00022692"/>
    </source>
</evidence>
<name>A0AAE3H8P2_9BACT</name>
<sequence length="101" mass="11263">MNNLTPYIIVSAILFAIGFAVIVTKKNLILMLMGVELMLNAVNINFVAFSKFDKIPEQGQIFALFIMLVAASEVAVGLAIILKIKKYYENINPEKLTELKN</sequence>
<dbReference type="EC" id="7.1.1.-" evidence="10"/>
<dbReference type="Gene3D" id="1.10.287.3510">
    <property type="match status" value="1"/>
</dbReference>
<keyword evidence="7 10" id="KW-1278">Translocase</keyword>
<comment type="similarity">
    <text evidence="3 10">Belongs to the complex I subunit 4L family.</text>
</comment>
<dbReference type="GO" id="GO:0005886">
    <property type="term" value="C:plasma membrane"/>
    <property type="evidence" value="ECO:0007669"/>
    <property type="project" value="UniProtKB-SubCell"/>
</dbReference>
<feature type="transmembrane region" description="Helical" evidence="10">
    <location>
        <begin position="30"/>
        <end position="49"/>
    </location>
</feature>
<proteinExistence type="inferred from homology"/>
<evidence type="ECO:0000256" key="4">
    <source>
        <dbReference type="ARBA" id="ARBA00022448"/>
    </source>
</evidence>
<comment type="caution">
    <text evidence="11">The sequence shown here is derived from an EMBL/GenBank/DDBJ whole genome shotgun (WGS) entry which is preliminary data.</text>
</comment>
<reference evidence="11 12" key="1">
    <citation type="submission" date="2018-11" db="EMBL/GenBank/DDBJ databases">
        <title>Novel bacteria species description.</title>
        <authorList>
            <person name="Han J.-H."/>
        </authorList>
    </citation>
    <scope>NUCLEOTIDE SEQUENCE [LARGE SCALE GENOMIC DNA]</scope>
    <source>
        <strain evidence="11 12">KCTC23259</strain>
    </source>
</reference>
<keyword evidence="10" id="KW-1003">Cell membrane</keyword>
<dbReference type="RefSeq" id="WP_255039008.1">
    <property type="nucleotide sequence ID" value="NZ_RJUF01000182.1"/>
</dbReference>
<dbReference type="Pfam" id="PF00420">
    <property type="entry name" value="Oxidored_q2"/>
    <property type="match status" value="1"/>
</dbReference>
<evidence type="ECO:0000256" key="9">
    <source>
        <dbReference type="ARBA" id="ARBA00023136"/>
    </source>
</evidence>
<dbReference type="GO" id="GO:0048038">
    <property type="term" value="F:quinone binding"/>
    <property type="evidence" value="ECO:0007669"/>
    <property type="project" value="UniProtKB-KW"/>
</dbReference>
<dbReference type="NCBIfam" id="NF004320">
    <property type="entry name" value="PRK05715.1-2"/>
    <property type="match status" value="1"/>
</dbReference>
<dbReference type="PANTHER" id="PTHR11434:SF16">
    <property type="entry name" value="NADH-UBIQUINONE OXIDOREDUCTASE CHAIN 4L"/>
    <property type="match status" value="1"/>
</dbReference>
<dbReference type="Proteomes" id="UP001204144">
    <property type="component" value="Unassembled WGS sequence"/>
</dbReference>
<dbReference type="GO" id="GO:0042773">
    <property type="term" value="P:ATP synthesis coupled electron transport"/>
    <property type="evidence" value="ECO:0007669"/>
    <property type="project" value="InterPro"/>
</dbReference>
<comment type="subunit">
    <text evidence="10">NDH-1 is composed of 14 different subunits. Subunits NuoA, H, J, K, L, M, N constitute the membrane sector of the complex.</text>
</comment>
<evidence type="ECO:0000256" key="6">
    <source>
        <dbReference type="ARBA" id="ARBA00022719"/>
    </source>
</evidence>
<evidence type="ECO:0000256" key="2">
    <source>
        <dbReference type="ARBA" id="ARBA00004141"/>
    </source>
</evidence>
<dbReference type="HAMAP" id="MF_01456">
    <property type="entry name" value="NDH1_NuoK"/>
    <property type="match status" value="1"/>
</dbReference>
<dbReference type="FunFam" id="1.10.287.3510:FF:000001">
    <property type="entry name" value="NADH-quinone oxidoreductase subunit K"/>
    <property type="match status" value="1"/>
</dbReference>
<evidence type="ECO:0000313" key="11">
    <source>
        <dbReference type="EMBL" id="MCP9765315.1"/>
    </source>
</evidence>
<evidence type="ECO:0000256" key="1">
    <source>
        <dbReference type="ARBA" id="ARBA00002378"/>
    </source>
</evidence>
<evidence type="ECO:0000256" key="3">
    <source>
        <dbReference type="ARBA" id="ARBA00010519"/>
    </source>
</evidence>
<keyword evidence="10" id="KW-0520">NAD</keyword>
<dbReference type="InterPro" id="IPR001133">
    <property type="entry name" value="NADH_UbQ_OxRdtase_chain4L/K"/>
</dbReference>
<keyword evidence="6 10" id="KW-0874">Quinone</keyword>
<protein>
    <recommendedName>
        <fullName evidence="10">NADH-quinone oxidoreductase subunit K</fullName>
        <ecNumber evidence="10">7.1.1.-</ecNumber>
    </recommendedName>
    <alternativeName>
        <fullName evidence="10">NADH dehydrogenase I subunit K</fullName>
    </alternativeName>
    <alternativeName>
        <fullName evidence="10">NDH-1 subunit K</fullName>
    </alternativeName>
</protein>
<evidence type="ECO:0000256" key="8">
    <source>
        <dbReference type="ARBA" id="ARBA00022989"/>
    </source>
</evidence>
<organism evidence="11 12">
    <name type="scientific">Lacihabitans soyangensis</name>
    <dbReference type="NCBI Taxonomy" id="869394"/>
    <lineage>
        <taxon>Bacteria</taxon>
        <taxon>Pseudomonadati</taxon>
        <taxon>Bacteroidota</taxon>
        <taxon>Cytophagia</taxon>
        <taxon>Cytophagales</taxon>
        <taxon>Leadbetterellaceae</taxon>
        <taxon>Lacihabitans</taxon>
    </lineage>
</organism>
<dbReference type="GO" id="GO:0050136">
    <property type="term" value="F:NADH dehydrogenase (quinone) (non-electrogenic) activity"/>
    <property type="evidence" value="ECO:0007669"/>
    <property type="project" value="UniProtKB-UniRule"/>
</dbReference>
<dbReference type="GO" id="GO:0030964">
    <property type="term" value="C:NADH dehydrogenase complex"/>
    <property type="evidence" value="ECO:0007669"/>
    <property type="project" value="TreeGrafter"/>
</dbReference>
<feature type="transmembrane region" description="Helical" evidence="10">
    <location>
        <begin position="61"/>
        <end position="82"/>
    </location>
</feature>
<dbReference type="EMBL" id="RJUF01000182">
    <property type="protein sequence ID" value="MCP9765315.1"/>
    <property type="molecule type" value="Genomic_DNA"/>
</dbReference>
<accession>A0AAE3H8P2</accession>
<keyword evidence="8 10" id="KW-1133">Transmembrane helix</keyword>
<keyword evidence="4 10" id="KW-0813">Transport</keyword>
<dbReference type="AlphaFoldDB" id="A0AAE3H8P2"/>
<keyword evidence="5 10" id="KW-0812">Transmembrane</keyword>
<keyword evidence="9 10" id="KW-0472">Membrane</keyword>
<dbReference type="InterPro" id="IPR039428">
    <property type="entry name" value="NUOK/Mnh_C1-like"/>
</dbReference>
<feature type="transmembrane region" description="Helical" evidence="10">
    <location>
        <begin position="6"/>
        <end position="23"/>
    </location>
</feature>
<evidence type="ECO:0000313" key="12">
    <source>
        <dbReference type="Proteomes" id="UP001204144"/>
    </source>
</evidence>